<dbReference type="GO" id="GO:0005829">
    <property type="term" value="C:cytosol"/>
    <property type="evidence" value="ECO:0007669"/>
    <property type="project" value="TreeGrafter"/>
</dbReference>
<protein>
    <submittedName>
        <fullName evidence="4">NAD(P)H-dependent oxidoreductase</fullName>
    </submittedName>
</protein>
<accession>A0A9Q3SW68</accession>
<dbReference type="InterPro" id="IPR003680">
    <property type="entry name" value="Flavodoxin_fold"/>
</dbReference>
<gene>
    <name evidence="4" type="ORF">KIJ12_07010</name>
</gene>
<proteinExistence type="inferred from homology"/>
<organism evidence="4 5">
    <name type="scientific">Leuconostoc gasicomitatum</name>
    <dbReference type="NCBI Taxonomy" id="115778"/>
    <lineage>
        <taxon>Bacteria</taxon>
        <taxon>Bacillati</taxon>
        <taxon>Bacillota</taxon>
        <taxon>Bacilli</taxon>
        <taxon>Lactobacillales</taxon>
        <taxon>Lactobacillaceae</taxon>
        <taxon>Leuconostoc</taxon>
        <taxon>Leuconostoc gelidum group</taxon>
    </lineage>
</organism>
<dbReference type="PANTHER" id="PTHR10204:SF34">
    <property type="entry name" value="NAD(P)H DEHYDROGENASE [QUINONE] 1 ISOFORM 1"/>
    <property type="match status" value="1"/>
</dbReference>
<dbReference type="AlphaFoldDB" id="A0A9Q3SW68"/>
<dbReference type="InterPro" id="IPR051545">
    <property type="entry name" value="NAD(P)H_dehydrogenase_qn"/>
</dbReference>
<evidence type="ECO:0000256" key="1">
    <source>
        <dbReference type="ARBA" id="ARBA00006252"/>
    </source>
</evidence>
<dbReference type="Pfam" id="PF02525">
    <property type="entry name" value="Flavodoxin_2"/>
    <property type="match status" value="1"/>
</dbReference>
<name>A0A9Q3SW68_9LACO</name>
<dbReference type="InterPro" id="IPR029039">
    <property type="entry name" value="Flavoprotein-like_sf"/>
</dbReference>
<dbReference type="Proteomes" id="UP000752647">
    <property type="component" value="Unassembled WGS sequence"/>
</dbReference>
<keyword evidence="2" id="KW-0560">Oxidoreductase</keyword>
<dbReference type="SUPFAM" id="SSF52218">
    <property type="entry name" value="Flavoproteins"/>
    <property type="match status" value="1"/>
</dbReference>
<evidence type="ECO:0000256" key="2">
    <source>
        <dbReference type="ARBA" id="ARBA00023002"/>
    </source>
</evidence>
<dbReference type="EMBL" id="JAHBFI010000018">
    <property type="protein sequence ID" value="MBZ5962891.1"/>
    <property type="molecule type" value="Genomic_DNA"/>
</dbReference>
<dbReference type="RefSeq" id="WP_224144234.1">
    <property type="nucleotide sequence ID" value="NZ_CBCPIF010000001.1"/>
</dbReference>
<dbReference type="Gene3D" id="3.40.50.360">
    <property type="match status" value="1"/>
</dbReference>
<evidence type="ECO:0000259" key="3">
    <source>
        <dbReference type="Pfam" id="PF02525"/>
    </source>
</evidence>
<sequence>MHTLIIYCHPYQHSFNHAILNAVQQNLAQSKLTYQTIDLHADNFSPVYSIEELKLYHSGQTTDPLVEKYLKLLKTAHTVIIISPVWWNSIPGMLKGFIDKVMKEGENLSHTVTRLGVQGELKNIKKCYLLTTSSSPTFYIRFFNGNGIKKIFLNQTLKQLGFQGRSWTNFGMISTTTAENRKRYLNSLQLKRFD</sequence>
<dbReference type="GO" id="GO:0003955">
    <property type="term" value="F:NAD(P)H dehydrogenase (quinone) activity"/>
    <property type="evidence" value="ECO:0007669"/>
    <property type="project" value="TreeGrafter"/>
</dbReference>
<feature type="domain" description="Flavodoxin-like fold" evidence="3">
    <location>
        <begin position="1"/>
        <end position="170"/>
    </location>
</feature>
<comment type="similarity">
    <text evidence="1">Belongs to the NAD(P)H dehydrogenase (quinone) family.</text>
</comment>
<dbReference type="PANTHER" id="PTHR10204">
    <property type="entry name" value="NAD P H OXIDOREDUCTASE-RELATED"/>
    <property type="match status" value="1"/>
</dbReference>
<evidence type="ECO:0000313" key="4">
    <source>
        <dbReference type="EMBL" id="MBZ5962891.1"/>
    </source>
</evidence>
<evidence type="ECO:0000313" key="5">
    <source>
        <dbReference type="Proteomes" id="UP000752647"/>
    </source>
</evidence>
<reference evidence="4" key="1">
    <citation type="submission" date="2021-05" db="EMBL/GenBank/DDBJ databases">
        <title>Pangenome of Leuconostoc gelidum warrants species status for Leuconostoc gelidum subsp. gasicomitatum.</title>
        <authorList>
            <person name="Johansson P."/>
            <person name="Sade E."/>
            <person name="Hultman J."/>
            <person name="Auvinen P."/>
            <person name="Bjorkroth J."/>
        </authorList>
    </citation>
    <scope>NUCLEOTIDE SEQUENCE</scope>
    <source>
        <strain evidence="4">A.21.4</strain>
    </source>
</reference>
<comment type="caution">
    <text evidence="4">The sequence shown here is derived from an EMBL/GenBank/DDBJ whole genome shotgun (WGS) entry which is preliminary data.</text>
</comment>